<dbReference type="InterPro" id="IPR036941">
    <property type="entry name" value="Rcpt_L-dom_sf"/>
</dbReference>
<evidence type="ECO:0000256" key="4">
    <source>
        <dbReference type="ARBA" id="ARBA00022729"/>
    </source>
</evidence>
<feature type="region of interest" description="Disordered" evidence="6">
    <location>
        <begin position="74"/>
        <end position="98"/>
    </location>
</feature>
<organism evidence="8 9">
    <name type="scientific">Monosiga brevicollis</name>
    <name type="common">Choanoflagellate</name>
    <dbReference type="NCBI Taxonomy" id="81824"/>
    <lineage>
        <taxon>Eukaryota</taxon>
        <taxon>Choanoflagellata</taxon>
        <taxon>Craspedida</taxon>
        <taxon>Salpingoecidae</taxon>
        <taxon>Monosiga</taxon>
    </lineage>
</organism>
<keyword evidence="4 7" id="KW-0732">Signal</keyword>
<gene>
    <name evidence="8" type="ORF">MONBRDRAFT_30316</name>
</gene>
<sequence length="260" mass="27140">MTRLLGCVASAAVIMVCGVVMSVKAGEIVGDPTIEVDADGHLHISSGGSSSDSRIYLNGVDVLGELAELRAEYGQDSAASTPSATTPPASTTPFSPTDPPVVYDQSVGCNFIDVPTNVTHIKGSVDLNTCTSLQASDLQVFQRLVRIDEDLRIAQNGALAHLDAFGRLTTVGGSLYIQANKALMDIDGLGMLKAIGGDLFIFVGWDVRPGSGNSRLASLGGLHQLSTLNGYLSIYENKALTTIDGLSNVTHIGGNLHINV</sequence>
<dbReference type="PANTHER" id="PTHR31018:SF3">
    <property type="entry name" value="RECEPTOR PROTEIN-TYROSINE KINASE"/>
    <property type="match status" value="1"/>
</dbReference>
<keyword evidence="9" id="KW-1185">Reference proteome</keyword>
<keyword evidence="2" id="KW-0134">Cell wall</keyword>
<name>A9VDM2_MONBE</name>
<dbReference type="RefSeq" id="XP_001750819.1">
    <property type="nucleotide sequence ID" value="XM_001750767.1"/>
</dbReference>
<keyword evidence="5" id="KW-0325">Glycoprotein</keyword>
<dbReference type="GeneID" id="5896064"/>
<reference evidence="8 9" key="1">
    <citation type="journal article" date="2008" name="Nature">
        <title>The genome of the choanoflagellate Monosiga brevicollis and the origin of metazoans.</title>
        <authorList>
            <consortium name="JGI Sequencing"/>
            <person name="King N."/>
            <person name="Westbrook M.J."/>
            <person name="Young S.L."/>
            <person name="Kuo A."/>
            <person name="Abedin M."/>
            <person name="Chapman J."/>
            <person name="Fairclough S."/>
            <person name="Hellsten U."/>
            <person name="Isogai Y."/>
            <person name="Letunic I."/>
            <person name="Marr M."/>
            <person name="Pincus D."/>
            <person name="Putnam N."/>
            <person name="Rokas A."/>
            <person name="Wright K.J."/>
            <person name="Zuzow R."/>
            <person name="Dirks W."/>
            <person name="Good M."/>
            <person name="Goodstein D."/>
            <person name="Lemons D."/>
            <person name="Li W."/>
            <person name="Lyons J.B."/>
            <person name="Morris A."/>
            <person name="Nichols S."/>
            <person name="Richter D.J."/>
            <person name="Salamov A."/>
            <person name="Bork P."/>
            <person name="Lim W.A."/>
            <person name="Manning G."/>
            <person name="Miller W.T."/>
            <person name="McGinnis W."/>
            <person name="Shapiro H."/>
            <person name="Tjian R."/>
            <person name="Grigoriev I.V."/>
            <person name="Rokhsar D."/>
        </authorList>
    </citation>
    <scope>NUCLEOTIDE SEQUENCE [LARGE SCALE GENOMIC DNA]</scope>
    <source>
        <strain evidence="9">MX1 / ATCC 50154</strain>
    </source>
</reference>
<accession>A9VDM2</accession>
<evidence type="ECO:0000256" key="2">
    <source>
        <dbReference type="ARBA" id="ARBA00022512"/>
    </source>
</evidence>
<evidence type="ECO:0000313" key="8">
    <source>
        <dbReference type="EMBL" id="EDQ84418.1"/>
    </source>
</evidence>
<dbReference type="KEGG" id="mbr:MONBRDRAFT_30316"/>
<keyword evidence="3" id="KW-0964">Secreted</keyword>
<feature type="signal peptide" evidence="7">
    <location>
        <begin position="1"/>
        <end position="25"/>
    </location>
</feature>
<dbReference type="PANTHER" id="PTHR31018">
    <property type="entry name" value="SPORULATION-SPECIFIC PROTEIN-RELATED"/>
    <property type="match status" value="1"/>
</dbReference>
<proteinExistence type="predicted"/>
<evidence type="ECO:0000313" key="9">
    <source>
        <dbReference type="Proteomes" id="UP000001357"/>
    </source>
</evidence>
<feature type="compositionally biased region" description="Low complexity" evidence="6">
    <location>
        <begin position="77"/>
        <end position="95"/>
    </location>
</feature>
<dbReference type="AlphaFoldDB" id="A9VDM2"/>
<dbReference type="SUPFAM" id="SSF52058">
    <property type="entry name" value="L domain-like"/>
    <property type="match status" value="2"/>
</dbReference>
<evidence type="ECO:0000256" key="5">
    <source>
        <dbReference type="ARBA" id="ARBA00023180"/>
    </source>
</evidence>
<evidence type="ECO:0000256" key="7">
    <source>
        <dbReference type="SAM" id="SignalP"/>
    </source>
</evidence>
<dbReference type="InParanoid" id="A9VDM2"/>
<comment type="subcellular location">
    <subcellularLocation>
        <location evidence="1">Secreted</location>
        <location evidence="1">Cell wall</location>
    </subcellularLocation>
</comment>
<dbReference type="Proteomes" id="UP000001357">
    <property type="component" value="Unassembled WGS sequence"/>
</dbReference>
<dbReference type="FunFam" id="3.80.20.20:FF:000032">
    <property type="entry name" value="Predicted protein"/>
    <property type="match status" value="1"/>
</dbReference>
<dbReference type="EMBL" id="CH991588">
    <property type="protein sequence ID" value="EDQ84418.1"/>
    <property type="molecule type" value="Genomic_DNA"/>
</dbReference>
<evidence type="ECO:0008006" key="10">
    <source>
        <dbReference type="Google" id="ProtNLM"/>
    </source>
</evidence>
<feature type="chain" id="PRO_5002745391" description="Receptor L-domain domain-containing protein" evidence="7">
    <location>
        <begin position="26"/>
        <end position="260"/>
    </location>
</feature>
<evidence type="ECO:0000256" key="1">
    <source>
        <dbReference type="ARBA" id="ARBA00004191"/>
    </source>
</evidence>
<protein>
    <recommendedName>
        <fullName evidence="10">Receptor L-domain domain-containing protein</fullName>
    </recommendedName>
</protein>
<evidence type="ECO:0000256" key="6">
    <source>
        <dbReference type="SAM" id="MobiDB-lite"/>
    </source>
</evidence>
<dbReference type="InterPro" id="IPR051648">
    <property type="entry name" value="CWI-Assembly_Regulator"/>
</dbReference>
<evidence type="ECO:0000256" key="3">
    <source>
        <dbReference type="ARBA" id="ARBA00022525"/>
    </source>
</evidence>
<dbReference type="Gene3D" id="3.80.20.20">
    <property type="entry name" value="Receptor L-domain"/>
    <property type="match status" value="1"/>
</dbReference>